<comment type="similarity">
    <text evidence="3">Belongs to the archaeal histone HMF family.</text>
</comment>
<keyword evidence="10" id="KW-1185">Reference proteome</keyword>
<dbReference type="NCBIfam" id="NF043032">
    <property type="entry name" value="archaea_histone"/>
    <property type="match status" value="1"/>
</dbReference>
<dbReference type="CDD" id="cd22909">
    <property type="entry name" value="HFD_archaea_histone-like"/>
    <property type="match status" value="1"/>
</dbReference>
<dbReference type="InterPro" id="IPR009072">
    <property type="entry name" value="Histone-fold"/>
</dbReference>
<gene>
    <name evidence="9" type="primary">hht1-4</name>
    <name evidence="9" type="ORF">SVXNc_0695</name>
</gene>
<dbReference type="EMBL" id="CP104395">
    <property type="protein sequence ID" value="WEL19709.1"/>
    <property type="molecule type" value="Genomic_DNA"/>
</dbReference>
<dbReference type="Gene3D" id="1.10.20.10">
    <property type="entry name" value="Histone, subunit A"/>
    <property type="match status" value="1"/>
</dbReference>
<evidence type="ECO:0000256" key="7">
    <source>
        <dbReference type="SAM" id="MobiDB-lite"/>
    </source>
</evidence>
<dbReference type="InterPro" id="IPR003958">
    <property type="entry name" value="CBFA_NFYB_domain"/>
</dbReference>
<proteinExistence type="inferred from homology"/>
<dbReference type="Proteomes" id="UP001218034">
    <property type="component" value="Chromosome"/>
</dbReference>
<keyword evidence="6" id="KW-0238">DNA-binding</keyword>
<dbReference type="Pfam" id="PF00808">
    <property type="entry name" value="CBFD_NFYB_HMF"/>
    <property type="match status" value="1"/>
</dbReference>
<accession>A0ABY8CER5</accession>
<evidence type="ECO:0000313" key="10">
    <source>
        <dbReference type="Proteomes" id="UP001218034"/>
    </source>
</evidence>
<comment type="subcellular location">
    <subcellularLocation>
        <location evidence="1">Chromosome</location>
    </subcellularLocation>
    <subcellularLocation>
        <location evidence="2">Cytoplasm</location>
    </subcellularLocation>
</comment>
<evidence type="ECO:0000256" key="4">
    <source>
        <dbReference type="ARBA" id="ARBA00022454"/>
    </source>
</evidence>
<feature type="compositionally biased region" description="Basic and acidic residues" evidence="7">
    <location>
        <begin position="45"/>
        <end position="65"/>
    </location>
</feature>
<sequence>MSLPNAPVERIIRKAGAERVSESAVEELKQALEEAAEEISQEASKMADHAGRNTVTREDIEISTQ</sequence>
<organism evidence="9 10">
    <name type="scientific">Candidatus Nanohalococcus occultus</name>
    <dbReference type="NCBI Taxonomy" id="2978047"/>
    <lineage>
        <taxon>Archaea</taxon>
        <taxon>Candidatus Nanohalarchaeota</taxon>
        <taxon>Candidatus Nanohalarchaeota incertae sedis</taxon>
        <taxon>Candidatus Nanohalococcus</taxon>
    </lineage>
</organism>
<dbReference type="SUPFAM" id="SSF47113">
    <property type="entry name" value="Histone-fold"/>
    <property type="match status" value="1"/>
</dbReference>
<keyword evidence="4" id="KW-0158">Chromosome</keyword>
<evidence type="ECO:0000259" key="8">
    <source>
        <dbReference type="Pfam" id="PF00808"/>
    </source>
</evidence>
<evidence type="ECO:0000256" key="6">
    <source>
        <dbReference type="ARBA" id="ARBA00023125"/>
    </source>
</evidence>
<dbReference type="InterPro" id="IPR050004">
    <property type="entry name" value="HmfB-like"/>
</dbReference>
<protein>
    <submittedName>
        <fullName evidence="9">Histones H3 and H4</fullName>
    </submittedName>
</protein>
<evidence type="ECO:0000256" key="3">
    <source>
        <dbReference type="ARBA" id="ARBA00008264"/>
    </source>
</evidence>
<name>A0ABY8CER5_9ARCH</name>
<dbReference type="InterPro" id="IPR050947">
    <property type="entry name" value="Archaeal_histone_HMF"/>
</dbReference>
<dbReference type="PANTHER" id="PTHR47828:SF1">
    <property type="entry name" value="ARCHAEAL HISTONE A"/>
    <property type="match status" value="1"/>
</dbReference>
<dbReference type="PANTHER" id="PTHR47828">
    <property type="entry name" value="ARCHAEAL HISTONE A"/>
    <property type="match status" value="1"/>
</dbReference>
<reference evidence="9 10" key="1">
    <citation type="submission" date="2022-09" db="EMBL/GenBank/DDBJ databases">
        <title>Xylan utilization by haloarchaea-nanohaloarchaea associations.</title>
        <authorList>
            <person name="Yakimov M."/>
        </authorList>
    </citation>
    <scope>NUCLEOTIDE SEQUENCE [LARGE SCALE GENOMIC DNA]</scope>
    <source>
        <strain evidence="9 10">SVXNc</strain>
    </source>
</reference>
<feature type="domain" description="Transcription factor CBF/NF-Y/archaeal histone" evidence="8">
    <location>
        <begin position="1"/>
        <end position="61"/>
    </location>
</feature>
<evidence type="ECO:0000313" key="9">
    <source>
        <dbReference type="EMBL" id="WEL19709.1"/>
    </source>
</evidence>
<keyword evidence="5" id="KW-0963">Cytoplasm</keyword>
<feature type="region of interest" description="Disordered" evidence="7">
    <location>
        <begin position="41"/>
        <end position="65"/>
    </location>
</feature>
<evidence type="ECO:0000256" key="5">
    <source>
        <dbReference type="ARBA" id="ARBA00022490"/>
    </source>
</evidence>
<evidence type="ECO:0000256" key="1">
    <source>
        <dbReference type="ARBA" id="ARBA00004286"/>
    </source>
</evidence>
<evidence type="ECO:0000256" key="2">
    <source>
        <dbReference type="ARBA" id="ARBA00004496"/>
    </source>
</evidence>